<name>A0ABQ5Y3S9_9VIBR</name>
<dbReference type="EMBL" id="BSOE01000054">
    <property type="protein sequence ID" value="GLR05601.1"/>
    <property type="molecule type" value="Genomic_DNA"/>
</dbReference>
<protein>
    <submittedName>
        <fullName evidence="1">Uncharacterized protein</fullName>
    </submittedName>
</protein>
<sequence>MQPEKAFFLKSRHCTDWGKDRESITPVRDRRVVCHFRVMNRPKKLMISKELYKLGTEIAQDNTYPVSTKIFKTE</sequence>
<reference evidence="2" key="1">
    <citation type="journal article" date="2019" name="Int. J. Syst. Evol. Microbiol.">
        <title>The Global Catalogue of Microorganisms (GCM) 10K type strain sequencing project: providing services to taxonomists for standard genome sequencing and annotation.</title>
        <authorList>
            <consortium name="The Broad Institute Genomics Platform"/>
            <consortium name="The Broad Institute Genome Sequencing Center for Infectious Disease"/>
            <person name="Wu L."/>
            <person name="Ma J."/>
        </authorList>
    </citation>
    <scope>NUCLEOTIDE SEQUENCE [LARGE SCALE GENOMIC DNA]</scope>
    <source>
        <strain evidence="2">NBRC 110633</strain>
    </source>
</reference>
<keyword evidence="2" id="KW-1185">Reference proteome</keyword>
<organism evidence="1 2">
    <name type="scientific">Vibrio hyugaensis</name>
    <dbReference type="NCBI Taxonomy" id="1534743"/>
    <lineage>
        <taxon>Bacteria</taxon>
        <taxon>Pseudomonadati</taxon>
        <taxon>Pseudomonadota</taxon>
        <taxon>Gammaproteobacteria</taxon>
        <taxon>Vibrionales</taxon>
        <taxon>Vibrionaceae</taxon>
        <taxon>Vibrio</taxon>
    </lineage>
</organism>
<dbReference type="Proteomes" id="UP001156669">
    <property type="component" value="Unassembled WGS sequence"/>
</dbReference>
<comment type="caution">
    <text evidence="1">The sequence shown here is derived from an EMBL/GenBank/DDBJ whole genome shotgun (WGS) entry which is preliminary data.</text>
</comment>
<proteinExistence type="predicted"/>
<accession>A0ABQ5Y3S9</accession>
<gene>
    <name evidence="1" type="ORF">GCM10007906_31890</name>
</gene>
<evidence type="ECO:0000313" key="2">
    <source>
        <dbReference type="Proteomes" id="UP001156669"/>
    </source>
</evidence>
<evidence type="ECO:0000313" key="1">
    <source>
        <dbReference type="EMBL" id="GLR05601.1"/>
    </source>
</evidence>